<feature type="compositionally biased region" description="Low complexity" evidence="1">
    <location>
        <begin position="453"/>
        <end position="464"/>
    </location>
</feature>
<feature type="compositionally biased region" description="Low complexity" evidence="1">
    <location>
        <begin position="241"/>
        <end position="251"/>
    </location>
</feature>
<reference evidence="3 4" key="1">
    <citation type="submission" date="2024-06" db="EMBL/GenBank/DDBJ databases">
        <title>Novosphingobium rhizovicinus M1R2S20.</title>
        <authorList>
            <person name="Sun J.-Q."/>
        </authorList>
    </citation>
    <scope>NUCLEOTIDE SEQUENCE [LARGE SCALE GENOMIC DNA]</scope>
    <source>
        <strain evidence="3 4">M1R2S20</strain>
    </source>
</reference>
<feature type="compositionally biased region" description="Low complexity" evidence="1">
    <location>
        <begin position="316"/>
        <end position="334"/>
    </location>
</feature>
<evidence type="ECO:0000313" key="4">
    <source>
        <dbReference type="Proteomes" id="UP001556118"/>
    </source>
</evidence>
<dbReference type="SUPFAM" id="SSF48452">
    <property type="entry name" value="TPR-like"/>
    <property type="match status" value="1"/>
</dbReference>
<keyword evidence="4" id="KW-1185">Reference proteome</keyword>
<feature type="compositionally biased region" description="Basic and acidic residues" evidence="1">
    <location>
        <begin position="509"/>
        <end position="518"/>
    </location>
</feature>
<feature type="compositionally biased region" description="Polar residues" evidence="1">
    <location>
        <begin position="336"/>
        <end position="345"/>
    </location>
</feature>
<dbReference type="Pfam" id="PF14559">
    <property type="entry name" value="TPR_19"/>
    <property type="match status" value="1"/>
</dbReference>
<feature type="region of interest" description="Disordered" evidence="1">
    <location>
        <begin position="449"/>
        <end position="525"/>
    </location>
</feature>
<protein>
    <submittedName>
        <fullName evidence="3">SPOR domain-containing protein</fullName>
    </submittedName>
</protein>
<dbReference type="Proteomes" id="UP001556118">
    <property type="component" value="Unassembled WGS sequence"/>
</dbReference>
<feature type="compositionally biased region" description="Basic and acidic residues" evidence="1">
    <location>
        <begin position="263"/>
        <end position="278"/>
    </location>
</feature>
<dbReference type="PROSITE" id="PS51724">
    <property type="entry name" value="SPOR"/>
    <property type="match status" value="1"/>
</dbReference>
<evidence type="ECO:0000259" key="2">
    <source>
        <dbReference type="PROSITE" id="PS51724"/>
    </source>
</evidence>
<evidence type="ECO:0000256" key="1">
    <source>
        <dbReference type="SAM" id="MobiDB-lite"/>
    </source>
</evidence>
<dbReference type="InterPro" id="IPR007730">
    <property type="entry name" value="SPOR-like_dom"/>
</dbReference>
<dbReference type="SUPFAM" id="SSF110997">
    <property type="entry name" value="Sporulation related repeat"/>
    <property type="match status" value="1"/>
</dbReference>
<sequence length="611" mass="62893">MARNPRDIDALIEAGDSATAMGDPEAAAGFYKRADAISANNPRVQAGLARALVLQGDPMAALPLFASAEARGAADDVTADHGLAYDLVGDQAAAQKYYRVALARKDDDELRRRYGVSLAIAGDAAASEAMLMPLLRKQDKPGWRSHAFALAIAGKTKEAVETVNAILPTQLAESMTPYLRYMPRLTRAQQAAAANLGKFPRAAEIGRDDPAIAAYVPRTSTRVAAADAGLIPKGKPMGSGTTAPANATAKQKAAEPLSRAQVRAKERAAKLARAEADAAARVAPPEPMPAIDRSESDELPPVGGARNPAKPGAGTSAANARPAAPESSSSRLPANAQRQTSTSAVAANLSKPAPGGLEPVRATAAVVPDRSVPAASPANTLATQSAAPAPGFDLARVGTATANTPRASGGSAPGSVTLEQIFADLGAPSRAPAPVAGAVDVLAIEPAKPEPPAQAVVDAVPAKPSASKADESKVAEADKGTQKKSGSGKAPEAKDEKRSAASTKKGTGKKAESKKEAPSHPSRIWVQIGVGRDEKAIAFDWGRLSKQHSALFKGRKANVSDMGRTNRILVGPFETQKEAGEFAAQVKKADISNAFVWTSPAGQVVDQLAKD</sequence>
<evidence type="ECO:0000313" key="3">
    <source>
        <dbReference type="EMBL" id="MEW9854285.1"/>
    </source>
</evidence>
<proteinExistence type="predicted"/>
<dbReference type="RefSeq" id="WP_367769693.1">
    <property type="nucleotide sequence ID" value="NZ_JBFNXR010000019.1"/>
</dbReference>
<feature type="region of interest" description="Disordered" evidence="1">
    <location>
        <begin position="230"/>
        <end position="364"/>
    </location>
</feature>
<accession>A0ABV3R9T4</accession>
<gene>
    <name evidence="3" type="ORF">ABUH87_03710</name>
</gene>
<dbReference type="EMBL" id="JBFNXR010000019">
    <property type="protein sequence ID" value="MEW9854285.1"/>
    <property type="molecule type" value="Genomic_DNA"/>
</dbReference>
<dbReference type="InterPro" id="IPR036680">
    <property type="entry name" value="SPOR-like_sf"/>
</dbReference>
<dbReference type="Gene3D" id="1.25.40.10">
    <property type="entry name" value="Tetratricopeptide repeat domain"/>
    <property type="match status" value="1"/>
</dbReference>
<feature type="compositionally biased region" description="Basic and acidic residues" evidence="1">
    <location>
        <begin position="468"/>
        <end position="481"/>
    </location>
</feature>
<dbReference type="InterPro" id="IPR011990">
    <property type="entry name" value="TPR-like_helical_dom_sf"/>
</dbReference>
<name>A0ABV3R9T4_9SPHN</name>
<dbReference type="Pfam" id="PF05036">
    <property type="entry name" value="SPOR"/>
    <property type="match status" value="1"/>
</dbReference>
<comment type="caution">
    <text evidence="3">The sequence shown here is derived from an EMBL/GenBank/DDBJ whole genome shotgun (WGS) entry which is preliminary data.</text>
</comment>
<organism evidence="3 4">
    <name type="scientific">Novosphingobium rhizovicinum</name>
    <dbReference type="NCBI Taxonomy" id="3228928"/>
    <lineage>
        <taxon>Bacteria</taxon>
        <taxon>Pseudomonadati</taxon>
        <taxon>Pseudomonadota</taxon>
        <taxon>Alphaproteobacteria</taxon>
        <taxon>Sphingomonadales</taxon>
        <taxon>Sphingomonadaceae</taxon>
        <taxon>Novosphingobium</taxon>
    </lineage>
</organism>
<dbReference type="Gene3D" id="3.30.70.1070">
    <property type="entry name" value="Sporulation related repeat"/>
    <property type="match status" value="1"/>
</dbReference>
<feature type="domain" description="SPOR" evidence="2">
    <location>
        <begin position="518"/>
        <end position="600"/>
    </location>
</feature>